<evidence type="ECO:0000313" key="14">
    <source>
        <dbReference type="Proteomes" id="UP000176850"/>
    </source>
</evidence>
<sequence length="413" mass="47244">MADLKDHRQIGKELDLFSFNEYAPGAVFWHPNGWFLYQEIMKLIRSILAPLGYTEIKTPVMVKSDLFKKSGHWQHFGDTNMFNLSIKDDESESNLYSLKPMNCPESTLIYNSHPRSYKDLPIRYSDFGTLHRNELSGVLGGLFRVREFTIDDAHIYARHDQIESIVKELLEMIQNFYKLFGFELNFFLSTKPDKALAIEGQPNLWDEAEASLKEALTKTGSKFGVKDKDGAFYGPKIDFHMTDSQGRDWQLATIQLDFQMPRSLDVQYTKEDGTKEYAVMMHRAMTGSIERFIGILIEQYQGNFPLWLSPVQVAILPVSDKFTKHADDAAKVLRKTGIRVSVDSDNKTLGAKIRETTLQKIPFMCIIGDREMGGSGDRENIHLSVRTREGKDLGMVSITKFAGQLQEQIENKQ</sequence>
<dbReference type="PROSITE" id="PS50862">
    <property type="entry name" value="AA_TRNA_LIGASE_II"/>
    <property type="match status" value="1"/>
</dbReference>
<proteinExistence type="inferred from homology"/>
<dbReference type="GO" id="GO:0005737">
    <property type="term" value="C:cytoplasm"/>
    <property type="evidence" value="ECO:0007669"/>
    <property type="project" value="UniProtKB-UniRule"/>
</dbReference>
<dbReference type="GO" id="GO:0004829">
    <property type="term" value="F:threonine-tRNA ligase activity"/>
    <property type="evidence" value="ECO:0007669"/>
    <property type="project" value="UniProtKB-UniRule"/>
</dbReference>
<dbReference type="PRINTS" id="PR01047">
    <property type="entry name" value="TRNASYNTHTHR"/>
</dbReference>
<organism evidence="13 14">
    <name type="scientific">Candidatus Roizmanbacteria bacterium RIFCSPHIGHO2_01_FULL_39_24</name>
    <dbReference type="NCBI Taxonomy" id="1802032"/>
    <lineage>
        <taxon>Bacteria</taxon>
        <taxon>Candidatus Roizmaniibacteriota</taxon>
    </lineage>
</organism>
<dbReference type="InterPro" id="IPR047246">
    <property type="entry name" value="ThrRS_anticodon"/>
</dbReference>
<dbReference type="NCBIfam" id="TIGR00418">
    <property type="entry name" value="thrS"/>
    <property type="match status" value="1"/>
</dbReference>
<reference evidence="13 14" key="1">
    <citation type="journal article" date="2016" name="Nat. Commun.">
        <title>Thousands of microbial genomes shed light on interconnected biogeochemical processes in an aquifer system.</title>
        <authorList>
            <person name="Anantharaman K."/>
            <person name="Brown C.T."/>
            <person name="Hug L.A."/>
            <person name="Sharon I."/>
            <person name="Castelle C.J."/>
            <person name="Probst A.J."/>
            <person name="Thomas B.C."/>
            <person name="Singh A."/>
            <person name="Wilkins M.J."/>
            <person name="Karaoz U."/>
            <person name="Brodie E.L."/>
            <person name="Williams K.H."/>
            <person name="Hubbard S.S."/>
            <person name="Banfield J.F."/>
        </authorList>
    </citation>
    <scope>NUCLEOTIDE SEQUENCE [LARGE SCALE GENOMIC DNA]</scope>
</reference>
<dbReference type="CDD" id="cd00860">
    <property type="entry name" value="ThrRS_anticodon"/>
    <property type="match status" value="1"/>
</dbReference>
<keyword evidence="5" id="KW-0547">Nucleotide-binding</keyword>
<keyword evidence="4" id="KW-0479">Metal-binding</keyword>
<dbReference type="InterPro" id="IPR002320">
    <property type="entry name" value="Thr-tRNA-ligase_IIa"/>
</dbReference>
<dbReference type="CDD" id="cd00771">
    <property type="entry name" value="ThrRS_core"/>
    <property type="match status" value="1"/>
</dbReference>
<feature type="domain" description="Aminoacyl-transfer RNA synthetases class-II family profile" evidence="12">
    <location>
        <begin position="25"/>
        <end position="305"/>
    </location>
</feature>
<dbReference type="InterPro" id="IPR004154">
    <property type="entry name" value="Anticodon-bd"/>
</dbReference>
<gene>
    <name evidence="13" type="ORF">A2799_04630</name>
</gene>
<dbReference type="Pfam" id="PF00587">
    <property type="entry name" value="tRNA-synt_2b"/>
    <property type="match status" value="1"/>
</dbReference>
<dbReference type="EC" id="6.1.1.3" evidence="2 11"/>
<keyword evidence="8" id="KW-0648">Protein biosynthesis</keyword>
<dbReference type="PANTHER" id="PTHR11451">
    <property type="entry name" value="THREONINE-TRNA LIGASE"/>
    <property type="match status" value="1"/>
</dbReference>
<evidence type="ECO:0000256" key="6">
    <source>
        <dbReference type="ARBA" id="ARBA00022833"/>
    </source>
</evidence>
<keyword evidence="7" id="KW-0067">ATP-binding</keyword>
<comment type="similarity">
    <text evidence="1">Belongs to the class-II aminoacyl-tRNA synthetase family.</text>
</comment>
<dbReference type="GO" id="GO:0006435">
    <property type="term" value="P:threonyl-tRNA aminoacylation"/>
    <property type="evidence" value="ECO:0007669"/>
    <property type="project" value="UniProtKB-UniRule"/>
</dbReference>
<comment type="caution">
    <text evidence="13">The sequence shown here is derived from an EMBL/GenBank/DDBJ whole genome shotgun (WGS) entry which is preliminary data.</text>
</comment>
<evidence type="ECO:0000256" key="10">
    <source>
        <dbReference type="ARBA" id="ARBA00049515"/>
    </source>
</evidence>
<dbReference type="Gene3D" id="3.30.930.10">
    <property type="entry name" value="Bira Bifunctional Protein, Domain 2"/>
    <property type="match status" value="1"/>
</dbReference>
<dbReference type="InterPro" id="IPR036621">
    <property type="entry name" value="Anticodon-bd_dom_sf"/>
</dbReference>
<dbReference type="SUPFAM" id="SSF52954">
    <property type="entry name" value="Class II aaRS ABD-related"/>
    <property type="match status" value="1"/>
</dbReference>
<dbReference type="Proteomes" id="UP000176850">
    <property type="component" value="Unassembled WGS sequence"/>
</dbReference>
<dbReference type="AlphaFoldDB" id="A0A1F7GL13"/>
<evidence type="ECO:0000256" key="1">
    <source>
        <dbReference type="ARBA" id="ARBA00008226"/>
    </source>
</evidence>
<evidence type="ECO:0000259" key="12">
    <source>
        <dbReference type="PROSITE" id="PS50862"/>
    </source>
</evidence>
<evidence type="ECO:0000256" key="4">
    <source>
        <dbReference type="ARBA" id="ARBA00022723"/>
    </source>
</evidence>
<evidence type="ECO:0000256" key="11">
    <source>
        <dbReference type="NCBIfam" id="TIGR00418"/>
    </source>
</evidence>
<accession>A0A1F7GL13</accession>
<evidence type="ECO:0000256" key="7">
    <source>
        <dbReference type="ARBA" id="ARBA00022840"/>
    </source>
</evidence>
<evidence type="ECO:0000256" key="8">
    <source>
        <dbReference type="ARBA" id="ARBA00022917"/>
    </source>
</evidence>
<dbReference type="InterPro" id="IPR033728">
    <property type="entry name" value="ThrRS_core"/>
</dbReference>
<dbReference type="InterPro" id="IPR002314">
    <property type="entry name" value="aa-tRNA-synt_IIb"/>
</dbReference>
<evidence type="ECO:0000313" key="13">
    <source>
        <dbReference type="EMBL" id="OGK19619.1"/>
    </source>
</evidence>
<keyword evidence="6" id="KW-0862">Zinc</keyword>
<dbReference type="PANTHER" id="PTHR11451:SF44">
    <property type="entry name" value="THREONINE--TRNA LIGASE, CHLOROPLASTIC_MITOCHONDRIAL 2"/>
    <property type="match status" value="1"/>
</dbReference>
<dbReference type="InterPro" id="IPR006195">
    <property type="entry name" value="aa-tRNA-synth_II"/>
</dbReference>
<evidence type="ECO:0000256" key="9">
    <source>
        <dbReference type="ARBA" id="ARBA00023146"/>
    </source>
</evidence>
<name>A0A1F7GL13_9BACT</name>
<dbReference type="GO" id="GO:0046872">
    <property type="term" value="F:metal ion binding"/>
    <property type="evidence" value="ECO:0007669"/>
    <property type="project" value="UniProtKB-KW"/>
</dbReference>
<dbReference type="EMBL" id="MFZH01000008">
    <property type="protein sequence ID" value="OGK19619.1"/>
    <property type="molecule type" value="Genomic_DNA"/>
</dbReference>
<evidence type="ECO:0000256" key="2">
    <source>
        <dbReference type="ARBA" id="ARBA00013163"/>
    </source>
</evidence>
<protein>
    <recommendedName>
        <fullName evidence="2 11">Threonine--tRNA ligase</fullName>
        <ecNumber evidence="2 11">6.1.1.3</ecNumber>
    </recommendedName>
</protein>
<dbReference type="FunFam" id="3.30.930.10:FF:000002">
    <property type="entry name" value="Threonine--tRNA ligase"/>
    <property type="match status" value="1"/>
</dbReference>
<dbReference type="FunFam" id="3.40.50.800:FF:000001">
    <property type="entry name" value="Threonine--tRNA ligase"/>
    <property type="match status" value="1"/>
</dbReference>
<dbReference type="InterPro" id="IPR045864">
    <property type="entry name" value="aa-tRNA-synth_II/BPL/LPL"/>
</dbReference>
<keyword evidence="3 13" id="KW-0436">Ligase</keyword>
<evidence type="ECO:0000256" key="5">
    <source>
        <dbReference type="ARBA" id="ARBA00022741"/>
    </source>
</evidence>
<dbReference type="SUPFAM" id="SSF55681">
    <property type="entry name" value="Class II aaRS and biotin synthetases"/>
    <property type="match status" value="1"/>
</dbReference>
<evidence type="ECO:0000256" key="3">
    <source>
        <dbReference type="ARBA" id="ARBA00022598"/>
    </source>
</evidence>
<comment type="catalytic activity">
    <reaction evidence="10">
        <text>tRNA(Thr) + L-threonine + ATP = L-threonyl-tRNA(Thr) + AMP + diphosphate + H(+)</text>
        <dbReference type="Rhea" id="RHEA:24624"/>
        <dbReference type="Rhea" id="RHEA-COMP:9670"/>
        <dbReference type="Rhea" id="RHEA-COMP:9704"/>
        <dbReference type="ChEBI" id="CHEBI:15378"/>
        <dbReference type="ChEBI" id="CHEBI:30616"/>
        <dbReference type="ChEBI" id="CHEBI:33019"/>
        <dbReference type="ChEBI" id="CHEBI:57926"/>
        <dbReference type="ChEBI" id="CHEBI:78442"/>
        <dbReference type="ChEBI" id="CHEBI:78534"/>
        <dbReference type="ChEBI" id="CHEBI:456215"/>
        <dbReference type="EC" id="6.1.1.3"/>
    </reaction>
</comment>
<dbReference type="GO" id="GO:0005524">
    <property type="term" value="F:ATP binding"/>
    <property type="evidence" value="ECO:0007669"/>
    <property type="project" value="UniProtKB-KW"/>
</dbReference>
<dbReference type="Gene3D" id="3.40.50.800">
    <property type="entry name" value="Anticodon-binding domain"/>
    <property type="match status" value="1"/>
</dbReference>
<dbReference type="Pfam" id="PF03129">
    <property type="entry name" value="HGTP_anticodon"/>
    <property type="match status" value="1"/>
</dbReference>
<keyword evidence="9" id="KW-0030">Aminoacyl-tRNA synthetase</keyword>